<evidence type="ECO:0000256" key="9">
    <source>
        <dbReference type="SAM" id="SignalP"/>
    </source>
</evidence>
<dbReference type="GO" id="GO:0016042">
    <property type="term" value="P:lipid catabolic process"/>
    <property type="evidence" value="ECO:0007669"/>
    <property type="project" value="InterPro"/>
</dbReference>
<dbReference type="GeneID" id="37127483"/>
<evidence type="ECO:0000256" key="8">
    <source>
        <dbReference type="ARBA" id="ARBA00041313"/>
    </source>
</evidence>
<dbReference type="Pfam" id="PF03893">
    <property type="entry name" value="Lipase3_N"/>
    <property type="match status" value="1"/>
</dbReference>
<sequence length="354" mass="37699">MFSGRFGVLLTALAALGAAAPAPLDVRSVSTSTLDELQLFAQWSAAAYCSNNIDSDDSNLTCTANACPSVEEASTTMLLEFDLTNDFGGTAGFLAADNTNKRLVVAFRGSSTIENWVANLDFILEDNDDLCTGCKVHTGFWKAWESAADDLTSKIKSAMSTYSGYTLYFTGHSLGGALATLGATVLRNDGYSVELYTYGCPRIGNYALAEHITSQGSGANFRVTHLNDIVPRVPPMDFGFSQPSPEYWITSGTGASVTASDIEVIEGINSTAGNAGEATLLHPRVSTTIAFGASVVLLYYSIRRPTFHPHPAPPQNLPEFGQLIRTAARIDLTDPRPSAIAHPCSHVPCPVTLI</sequence>
<evidence type="ECO:0000313" key="13">
    <source>
        <dbReference type="Proteomes" id="UP000247647"/>
    </source>
</evidence>
<keyword evidence="4 9" id="KW-0732">Signal</keyword>
<dbReference type="InterPro" id="IPR005592">
    <property type="entry name" value="Mono/diacylglycerol_lipase_N"/>
</dbReference>
<evidence type="ECO:0000313" key="12">
    <source>
        <dbReference type="EMBL" id="PYH39191.1"/>
    </source>
</evidence>
<dbReference type="InterPro" id="IPR002921">
    <property type="entry name" value="Fungal_lipase-type"/>
</dbReference>
<feature type="chain" id="PRO_5016455907" description="feruloyl esterase" evidence="9">
    <location>
        <begin position="20"/>
        <end position="354"/>
    </location>
</feature>
<name>A0A318YWD7_ASPNB</name>
<comment type="similarity">
    <text evidence="7">Belongs to the AB hydrolase superfamily. FaeA family.</text>
</comment>
<evidence type="ECO:0000259" key="10">
    <source>
        <dbReference type="Pfam" id="PF01764"/>
    </source>
</evidence>
<keyword evidence="3" id="KW-0624">Polysaccharide degradation</keyword>
<dbReference type="EC" id="3.1.1.73" evidence="1"/>
<evidence type="ECO:0000256" key="3">
    <source>
        <dbReference type="ARBA" id="ARBA00022651"/>
    </source>
</evidence>
<accession>A0A318YWD7</accession>
<dbReference type="InterPro" id="IPR029058">
    <property type="entry name" value="AB_hydrolase_fold"/>
</dbReference>
<dbReference type="CDD" id="cd00519">
    <property type="entry name" value="Lipase_3"/>
    <property type="match status" value="1"/>
</dbReference>
<keyword evidence="3" id="KW-0119">Carbohydrate metabolism</keyword>
<dbReference type="Proteomes" id="UP000247647">
    <property type="component" value="Unassembled WGS sequence"/>
</dbReference>
<dbReference type="OrthoDB" id="426718at2759"/>
<evidence type="ECO:0000256" key="1">
    <source>
        <dbReference type="ARBA" id="ARBA00013091"/>
    </source>
</evidence>
<comment type="catalytic activity">
    <reaction evidence="6">
        <text>feruloyl-polysaccharide + H2O = ferulate + polysaccharide.</text>
        <dbReference type="EC" id="3.1.1.73"/>
    </reaction>
</comment>
<dbReference type="FunFam" id="3.40.50.1820:FF:000284">
    <property type="entry name" value="Triacylglycerol lipase A"/>
    <property type="match status" value="1"/>
</dbReference>
<dbReference type="SUPFAM" id="SSF53474">
    <property type="entry name" value="alpha/beta-Hydrolases"/>
    <property type="match status" value="1"/>
</dbReference>
<dbReference type="Pfam" id="PF01764">
    <property type="entry name" value="Lipase_3"/>
    <property type="match status" value="1"/>
</dbReference>
<dbReference type="GO" id="GO:0030600">
    <property type="term" value="F:feruloyl esterase activity"/>
    <property type="evidence" value="ECO:0007669"/>
    <property type="project" value="UniProtKB-EC"/>
</dbReference>
<evidence type="ECO:0000256" key="2">
    <source>
        <dbReference type="ARBA" id="ARBA00022487"/>
    </source>
</evidence>
<proteinExistence type="inferred from homology"/>
<feature type="domain" description="Fungal lipase-type" evidence="10">
    <location>
        <begin position="104"/>
        <end position="237"/>
    </location>
</feature>
<dbReference type="RefSeq" id="XP_025484669.1">
    <property type="nucleotide sequence ID" value="XM_025625027.1"/>
</dbReference>
<reference evidence="12" key="1">
    <citation type="submission" date="2016-12" db="EMBL/GenBank/DDBJ databases">
        <title>The genomes of Aspergillus section Nigri reveals drivers in fungal speciation.</title>
        <authorList>
            <consortium name="DOE Joint Genome Institute"/>
            <person name="Vesth T.C."/>
            <person name="Nybo J."/>
            <person name="Theobald S."/>
            <person name="Brandl J."/>
            <person name="Frisvad J.C."/>
            <person name="Nielsen K.F."/>
            <person name="Lyhne E.K."/>
            <person name="Kogle M.E."/>
            <person name="Kuo A."/>
            <person name="Riley R."/>
            <person name="Clum A."/>
            <person name="Nolan M."/>
            <person name="Lipzen A."/>
            <person name="Salamov A."/>
            <person name="Henrissat B."/>
            <person name="Wiebenga A."/>
            <person name="De Vries R.P."/>
            <person name="Grigoriev I.V."/>
            <person name="Mortensen U.H."/>
            <person name="Andersen M.R."/>
            <person name="Baker S.E."/>
        </authorList>
    </citation>
    <scope>NUCLEOTIDE SEQUENCE [LARGE SCALE GENOMIC DNA]</scope>
    <source>
        <strain evidence="12">CBS 115656</strain>
    </source>
</reference>
<protein>
    <recommendedName>
        <fullName evidence="1">feruloyl esterase</fullName>
        <ecNumber evidence="1">3.1.1.73</ecNumber>
    </recommendedName>
    <alternativeName>
        <fullName evidence="8">Ferulic acid esterase A</fullName>
    </alternativeName>
</protein>
<dbReference type="EMBL" id="KZ821446">
    <property type="protein sequence ID" value="PYH39191.1"/>
    <property type="molecule type" value="Genomic_DNA"/>
</dbReference>
<keyword evidence="5" id="KW-0378">Hydrolase</keyword>
<feature type="domain" description="Mono-/di-acylglycerol lipase N-terminal" evidence="11">
    <location>
        <begin position="10"/>
        <end position="78"/>
    </location>
</feature>
<feature type="signal peptide" evidence="9">
    <location>
        <begin position="1"/>
        <end position="19"/>
    </location>
</feature>
<evidence type="ECO:0000256" key="4">
    <source>
        <dbReference type="ARBA" id="ARBA00022729"/>
    </source>
</evidence>
<evidence type="ECO:0000256" key="7">
    <source>
        <dbReference type="ARBA" id="ARBA00037991"/>
    </source>
</evidence>
<dbReference type="PANTHER" id="PTHR46640:SF1">
    <property type="entry name" value="FUNGAL LIPASE-LIKE DOMAIN-CONTAINING PROTEIN-RELATED"/>
    <property type="match status" value="1"/>
</dbReference>
<gene>
    <name evidence="12" type="ORF">BO87DRAFT_392847</name>
</gene>
<organism evidence="12 13">
    <name type="scientific">Aspergillus neoniger (strain CBS 115656)</name>
    <dbReference type="NCBI Taxonomy" id="1448310"/>
    <lineage>
        <taxon>Eukaryota</taxon>
        <taxon>Fungi</taxon>
        <taxon>Dikarya</taxon>
        <taxon>Ascomycota</taxon>
        <taxon>Pezizomycotina</taxon>
        <taxon>Eurotiomycetes</taxon>
        <taxon>Eurotiomycetidae</taxon>
        <taxon>Eurotiales</taxon>
        <taxon>Aspergillaceae</taxon>
        <taxon>Aspergillus</taxon>
        <taxon>Aspergillus subgen. Circumdati</taxon>
    </lineage>
</organism>
<keyword evidence="3" id="KW-0858">Xylan degradation</keyword>
<keyword evidence="13" id="KW-1185">Reference proteome</keyword>
<keyword evidence="2" id="KW-0719">Serine esterase</keyword>
<dbReference type="AlphaFoldDB" id="A0A318YWD7"/>
<dbReference type="GO" id="GO:0045493">
    <property type="term" value="P:xylan catabolic process"/>
    <property type="evidence" value="ECO:0007669"/>
    <property type="project" value="UniProtKB-KW"/>
</dbReference>
<evidence type="ECO:0000256" key="5">
    <source>
        <dbReference type="ARBA" id="ARBA00022801"/>
    </source>
</evidence>
<dbReference type="Gene3D" id="3.40.50.1820">
    <property type="entry name" value="alpha/beta hydrolase"/>
    <property type="match status" value="1"/>
</dbReference>
<dbReference type="PANTHER" id="PTHR46640">
    <property type="entry name" value="TRIACYLGLYCEROL LIPASE, PUTATIVE (AFU_ORTHOLOGUE AFUA_6G06510)-RELATED"/>
    <property type="match status" value="1"/>
</dbReference>
<evidence type="ECO:0000259" key="11">
    <source>
        <dbReference type="Pfam" id="PF03893"/>
    </source>
</evidence>
<dbReference type="InterPro" id="IPR051299">
    <property type="entry name" value="AB_hydrolase_lip/est"/>
</dbReference>
<evidence type="ECO:0000256" key="6">
    <source>
        <dbReference type="ARBA" id="ARBA00034075"/>
    </source>
</evidence>